<dbReference type="GO" id="GO:0008168">
    <property type="term" value="F:methyltransferase activity"/>
    <property type="evidence" value="ECO:0007669"/>
    <property type="project" value="UniProtKB-KW"/>
</dbReference>
<accession>A0ABS6N775</accession>
<keyword evidence="2" id="KW-0489">Methyltransferase</keyword>
<evidence type="ECO:0000313" key="3">
    <source>
        <dbReference type="Proteomes" id="UP001166293"/>
    </source>
</evidence>
<protein>
    <submittedName>
        <fullName evidence="2">FkbM family methyltransferase</fullName>
    </submittedName>
</protein>
<keyword evidence="2" id="KW-0808">Transferase</keyword>
<gene>
    <name evidence="2" type="ORF">KUH32_08745</name>
</gene>
<dbReference type="Proteomes" id="UP001166293">
    <property type="component" value="Unassembled WGS sequence"/>
</dbReference>
<dbReference type="EMBL" id="JAHRWL010000001">
    <property type="protein sequence ID" value="MBV2359860.1"/>
    <property type="molecule type" value="Genomic_DNA"/>
</dbReference>
<name>A0ABS6N775_9RHOB</name>
<dbReference type="InterPro" id="IPR006342">
    <property type="entry name" value="FkbM_mtfrase"/>
</dbReference>
<evidence type="ECO:0000259" key="1">
    <source>
        <dbReference type="Pfam" id="PF05050"/>
    </source>
</evidence>
<keyword evidence="3" id="KW-1185">Reference proteome</keyword>
<dbReference type="PANTHER" id="PTHR34203:SF15">
    <property type="entry name" value="SLL1173 PROTEIN"/>
    <property type="match status" value="1"/>
</dbReference>
<dbReference type="InterPro" id="IPR052514">
    <property type="entry name" value="SAM-dependent_MTase"/>
</dbReference>
<organism evidence="2 3">
    <name type="scientific">Thalassococcus arenae</name>
    <dbReference type="NCBI Taxonomy" id="2851652"/>
    <lineage>
        <taxon>Bacteria</taxon>
        <taxon>Pseudomonadati</taxon>
        <taxon>Pseudomonadota</taxon>
        <taxon>Alphaproteobacteria</taxon>
        <taxon>Rhodobacterales</taxon>
        <taxon>Roseobacteraceae</taxon>
        <taxon>Thalassococcus</taxon>
    </lineage>
</organism>
<evidence type="ECO:0000313" key="2">
    <source>
        <dbReference type="EMBL" id="MBV2359860.1"/>
    </source>
</evidence>
<dbReference type="PANTHER" id="PTHR34203">
    <property type="entry name" value="METHYLTRANSFERASE, FKBM FAMILY PROTEIN"/>
    <property type="match status" value="1"/>
</dbReference>
<sequence>MFRTIDAGHGRDVWARVIGGPALVPANDYVARAMKYVGDLDRKVSWVVDRCLRPGDTALDIGANLGLVTLRMADRVGSGGRVHAFEPQDRLRRYLLQSLTRNGLEHVVLHAVALAAEPGELVLHVPPDNAGAASLAGTEGAGQRVPVETLDRLAAAFGPTPATLVKIDVEGFEGEVLKGARTVLETTPPHVVLLEEHRPVSPHYPDSLRFLAERGYRLFGLPKTFLAVRLLALSDRPEHPMHDYVAISPGCPAHICRALGIAGGT</sequence>
<dbReference type="RefSeq" id="WP_217777650.1">
    <property type="nucleotide sequence ID" value="NZ_JAHRWL010000001.1"/>
</dbReference>
<proteinExistence type="predicted"/>
<comment type="caution">
    <text evidence="2">The sequence shown here is derived from an EMBL/GenBank/DDBJ whole genome shotgun (WGS) entry which is preliminary data.</text>
</comment>
<dbReference type="NCBIfam" id="TIGR01444">
    <property type="entry name" value="fkbM_fam"/>
    <property type="match status" value="1"/>
</dbReference>
<dbReference type="GO" id="GO:0032259">
    <property type="term" value="P:methylation"/>
    <property type="evidence" value="ECO:0007669"/>
    <property type="project" value="UniProtKB-KW"/>
</dbReference>
<dbReference type="Pfam" id="PF05050">
    <property type="entry name" value="Methyltransf_21"/>
    <property type="match status" value="1"/>
</dbReference>
<feature type="domain" description="Methyltransferase FkbM" evidence="1">
    <location>
        <begin position="60"/>
        <end position="218"/>
    </location>
</feature>
<reference evidence="2" key="1">
    <citation type="submission" date="2021-06" db="EMBL/GenBank/DDBJ databases">
        <title>Thalassococcus sp. CAU 1522 isolated from sea sand, Republic of Korea.</title>
        <authorList>
            <person name="Kim W."/>
        </authorList>
    </citation>
    <scope>NUCLEOTIDE SEQUENCE</scope>
    <source>
        <strain evidence="2">CAU 1522</strain>
    </source>
</reference>